<comment type="caution">
    <text evidence="6">The sequence shown here is derived from an EMBL/GenBank/DDBJ whole genome shotgun (WGS) entry which is preliminary data.</text>
</comment>
<dbReference type="SUPFAM" id="SSF50022">
    <property type="entry name" value="ISP domain"/>
    <property type="match status" value="1"/>
</dbReference>
<dbReference type="PROSITE" id="PS51296">
    <property type="entry name" value="RIESKE"/>
    <property type="match status" value="1"/>
</dbReference>
<gene>
    <name evidence="6" type="ORF">GM51_9205</name>
</gene>
<keyword evidence="1" id="KW-0001">2Fe-2S</keyword>
<dbReference type="CDD" id="cd03467">
    <property type="entry name" value="Rieske"/>
    <property type="match status" value="1"/>
</dbReference>
<evidence type="ECO:0000313" key="6">
    <source>
        <dbReference type="EMBL" id="KGA18023.1"/>
    </source>
</evidence>
<accession>A0A094SI22</accession>
<dbReference type="PROSITE" id="PS51318">
    <property type="entry name" value="TAT"/>
    <property type="match status" value="1"/>
</dbReference>
<dbReference type="InterPro" id="IPR006311">
    <property type="entry name" value="TAT_signal"/>
</dbReference>
<keyword evidence="4" id="KW-0411">Iron-sulfur</keyword>
<dbReference type="GO" id="GO:0051537">
    <property type="term" value="F:2 iron, 2 sulfur cluster binding"/>
    <property type="evidence" value="ECO:0007669"/>
    <property type="project" value="UniProtKB-KW"/>
</dbReference>
<evidence type="ECO:0000256" key="4">
    <source>
        <dbReference type="ARBA" id="ARBA00023014"/>
    </source>
</evidence>
<dbReference type="EMBL" id="JNSL01000050">
    <property type="protein sequence ID" value="KGA18023.1"/>
    <property type="molecule type" value="Genomic_DNA"/>
</dbReference>
<keyword evidence="3" id="KW-0408">Iron</keyword>
<dbReference type="InterPro" id="IPR036922">
    <property type="entry name" value="Rieske_2Fe-2S_sf"/>
</dbReference>
<reference evidence="6" key="1">
    <citation type="submission" date="2014-06" db="EMBL/GenBank/DDBJ databases">
        <title>Key roles for freshwater Actinobacteria revealed by deep metagenomic sequencing.</title>
        <authorList>
            <person name="Ghai R."/>
            <person name="Mizuno C.M."/>
            <person name="Picazo A."/>
            <person name="Camacho A."/>
            <person name="Rodriguez-Valera F."/>
        </authorList>
    </citation>
    <scope>NUCLEOTIDE SEQUENCE</scope>
</reference>
<keyword evidence="2" id="KW-0479">Metal-binding</keyword>
<evidence type="ECO:0000256" key="3">
    <source>
        <dbReference type="ARBA" id="ARBA00023004"/>
    </source>
</evidence>
<organism evidence="6">
    <name type="scientific">freshwater metagenome</name>
    <dbReference type="NCBI Taxonomy" id="449393"/>
    <lineage>
        <taxon>unclassified sequences</taxon>
        <taxon>metagenomes</taxon>
        <taxon>ecological metagenomes</taxon>
    </lineage>
</organism>
<sequence length="181" mass="19389">MNQFPSRREFFAATVASLAWMLTGGTADASSPSISVGAPCKAPGRERTVNGVTFVCRKEKNKLVWRRKKFPTINQVTTERALESGDLAVGETKIVNVLITGGGTTGVVLTRTETGVTALRVNCSHQGFPVNRVKNVLECELHGSQFDPTTGTAILGPAVNPLLRYEAAESNGGIYVTIRPN</sequence>
<evidence type="ECO:0000256" key="1">
    <source>
        <dbReference type="ARBA" id="ARBA00022714"/>
    </source>
</evidence>
<proteinExistence type="predicted"/>
<dbReference type="InterPro" id="IPR017941">
    <property type="entry name" value="Rieske_2Fe-2S"/>
</dbReference>
<dbReference type="Pfam" id="PF00355">
    <property type="entry name" value="Rieske"/>
    <property type="match status" value="1"/>
</dbReference>
<feature type="domain" description="Rieske" evidence="5">
    <location>
        <begin position="86"/>
        <end position="176"/>
    </location>
</feature>
<name>A0A094SI22_9ZZZZ</name>
<dbReference type="Gene3D" id="2.102.10.10">
    <property type="entry name" value="Rieske [2Fe-2S] iron-sulphur domain"/>
    <property type="match status" value="1"/>
</dbReference>
<evidence type="ECO:0000259" key="5">
    <source>
        <dbReference type="PROSITE" id="PS51296"/>
    </source>
</evidence>
<protein>
    <recommendedName>
        <fullName evidence="5">Rieske domain-containing protein</fullName>
    </recommendedName>
</protein>
<dbReference type="GO" id="GO:0046872">
    <property type="term" value="F:metal ion binding"/>
    <property type="evidence" value="ECO:0007669"/>
    <property type="project" value="UniProtKB-KW"/>
</dbReference>
<evidence type="ECO:0000256" key="2">
    <source>
        <dbReference type="ARBA" id="ARBA00022723"/>
    </source>
</evidence>
<dbReference type="AlphaFoldDB" id="A0A094SI22"/>